<evidence type="ECO:0000256" key="2">
    <source>
        <dbReference type="ARBA" id="ARBA00022676"/>
    </source>
</evidence>
<name>A0ABT6Y542_9BACT</name>
<feature type="transmembrane region" description="Helical" evidence="4">
    <location>
        <begin position="326"/>
        <end position="344"/>
    </location>
</feature>
<comment type="caution">
    <text evidence="5">The sequence shown here is derived from an EMBL/GenBank/DDBJ whole genome shotgun (WGS) entry which is preliminary data.</text>
</comment>
<dbReference type="EMBL" id="JASHIF010000004">
    <property type="protein sequence ID" value="MDI9858677.1"/>
    <property type="molecule type" value="Genomic_DNA"/>
</dbReference>
<evidence type="ECO:0000313" key="6">
    <source>
        <dbReference type="Proteomes" id="UP001236507"/>
    </source>
</evidence>
<keyword evidence="6" id="KW-1185">Reference proteome</keyword>
<evidence type="ECO:0000256" key="1">
    <source>
        <dbReference type="ARBA" id="ARBA00006739"/>
    </source>
</evidence>
<dbReference type="InterPro" id="IPR029044">
    <property type="entry name" value="Nucleotide-diphossugar_trans"/>
</dbReference>
<feature type="transmembrane region" description="Helical" evidence="4">
    <location>
        <begin position="299"/>
        <end position="319"/>
    </location>
</feature>
<evidence type="ECO:0000313" key="5">
    <source>
        <dbReference type="EMBL" id="MDI9858677.1"/>
    </source>
</evidence>
<accession>A0ABT6Y542</accession>
<organism evidence="5 6">
    <name type="scientific">Flectobacillus roseus</name>
    <dbReference type="NCBI Taxonomy" id="502259"/>
    <lineage>
        <taxon>Bacteria</taxon>
        <taxon>Pseudomonadati</taxon>
        <taxon>Bacteroidota</taxon>
        <taxon>Cytophagia</taxon>
        <taxon>Cytophagales</taxon>
        <taxon>Flectobacillaceae</taxon>
        <taxon>Flectobacillus</taxon>
    </lineage>
</organism>
<dbReference type="Gene3D" id="3.90.550.10">
    <property type="entry name" value="Spore Coat Polysaccharide Biosynthesis Protein SpsA, Chain A"/>
    <property type="match status" value="1"/>
</dbReference>
<dbReference type="PANTHER" id="PTHR43630:SF1">
    <property type="entry name" value="POLY-BETA-1,6-N-ACETYL-D-GLUCOSAMINE SYNTHASE"/>
    <property type="match status" value="1"/>
</dbReference>
<proteinExistence type="inferred from homology"/>
<comment type="similarity">
    <text evidence="1">Belongs to the glycosyltransferase 2 family.</text>
</comment>
<dbReference type="PANTHER" id="PTHR43630">
    <property type="entry name" value="POLY-BETA-1,6-N-ACETYL-D-GLUCOSAMINE SYNTHASE"/>
    <property type="match status" value="1"/>
</dbReference>
<keyword evidence="4" id="KW-0812">Transmembrane</keyword>
<evidence type="ECO:0000256" key="3">
    <source>
        <dbReference type="ARBA" id="ARBA00022679"/>
    </source>
</evidence>
<reference evidence="5 6" key="1">
    <citation type="submission" date="2023-05" db="EMBL/GenBank/DDBJ databases">
        <title>Novel species of genus Flectobacillus isolated from stream in China.</title>
        <authorList>
            <person name="Lu H."/>
        </authorList>
    </citation>
    <scope>NUCLEOTIDE SEQUENCE [LARGE SCALE GENOMIC DNA]</scope>
    <source>
        <strain evidence="5 6">KCTC 42575</strain>
    </source>
</reference>
<keyword evidence="4" id="KW-1133">Transmembrane helix</keyword>
<keyword evidence="2" id="KW-0328">Glycosyltransferase</keyword>
<keyword evidence="3" id="KW-0808">Transferase</keyword>
<keyword evidence="4" id="KW-0472">Membrane</keyword>
<dbReference type="Proteomes" id="UP001236507">
    <property type="component" value="Unassembled WGS sequence"/>
</dbReference>
<evidence type="ECO:0000256" key="4">
    <source>
        <dbReference type="SAM" id="Phobius"/>
    </source>
</evidence>
<gene>
    <name evidence="5" type="ORF">QM524_05625</name>
</gene>
<dbReference type="SUPFAM" id="SSF53448">
    <property type="entry name" value="Nucleotide-diphospho-sugar transferases"/>
    <property type="match status" value="1"/>
</dbReference>
<dbReference type="Pfam" id="PF13641">
    <property type="entry name" value="Glyco_tranf_2_3"/>
    <property type="match status" value="1"/>
</dbReference>
<protein>
    <submittedName>
        <fullName evidence="5">Glycosyltransferase family 2 protein</fullName>
    </submittedName>
</protein>
<sequence>MGIILNLAILFLILLGIFTLYLLVFAIAGKVTSANTTTRTPKTQRKFAVFLPSYKEDKVILESAKRALIQDYPKALFDVIVIADSLKPETVAQLRELPITTYEVTFETSTKAKALNYAMSQLTEQYDIALILDADNIMATDFITKLNATFDLGYQVVQGHRTAKNTNSPTAILDAISEEINNHILRKGHRALGLSSALIGSGMAFDYALFVDVMSEINAIGGFDKELEMRLLKRGIVFDYIEDAFVYDEKVQNAEVFEKQRTRWIAAQFKYLKQNFASGVVHLFKGNIDYANKVFQALLPPRIILLGMLMFFAFVSIFSGDFNFKVLAWGQLVTLLFTFYISTPDFLKRLITWKEIMLLPSLFFRFIRAILKMGEAKKKFLHTPHDS</sequence>
<dbReference type="RefSeq" id="WP_095161718.1">
    <property type="nucleotide sequence ID" value="NZ_JASHIF010000004.1"/>
</dbReference>